<evidence type="ECO:0000313" key="1">
    <source>
        <dbReference type="EMBL" id="GAL76796.1"/>
    </source>
</evidence>
<name>A0A090WII1_NONUL</name>
<reference evidence="1 2" key="1">
    <citation type="journal article" date="2014" name="Genome Announc.">
        <title>Draft Genome Sequences of Marine Flavobacterium Nonlabens Strains NR17, NR24, NR27, NR32, NR33, and Ara13.</title>
        <authorList>
            <person name="Nakanishi M."/>
            <person name="Meirelles P."/>
            <person name="Suzuki R."/>
            <person name="Takatani N."/>
            <person name="Mino S."/>
            <person name="Suda W."/>
            <person name="Oshima K."/>
            <person name="Hattori M."/>
            <person name="Ohkuma M."/>
            <person name="Hosokawa M."/>
            <person name="Miyashita K."/>
            <person name="Thompson F.L."/>
            <person name="Niwa A."/>
            <person name="Sawabe T."/>
            <person name="Sawabe T."/>
        </authorList>
    </citation>
    <scope>NUCLEOTIDE SEQUENCE [LARGE SCALE GENOMIC DNA]</scope>
    <source>
        <strain evidence="2">JCM19275</strain>
    </source>
</reference>
<organism evidence="1 2">
    <name type="scientific">Nonlabens ulvanivorans</name>
    <name type="common">Persicivirga ulvanivorans</name>
    <dbReference type="NCBI Taxonomy" id="906888"/>
    <lineage>
        <taxon>Bacteria</taxon>
        <taxon>Pseudomonadati</taxon>
        <taxon>Bacteroidota</taxon>
        <taxon>Flavobacteriia</taxon>
        <taxon>Flavobacteriales</taxon>
        <taxon>Flavobacteriaceae</taxon>
        <taxon>Nonlabens</taxon>
    </lineage>
</organism>
<evidence type="ECO:0000313" key="2">
    <source>
        <dbReference type="Proteomes" id="UP000029647"/>
    </source>
</evidence>
<dbReference type="Proteomes" id="UP000029647">
    <property type="component" value="Unassembled WGS sequence"/>
</dbReference>
<protein>
    <submittedName>
        <fullName evidence="1">Uncharacterized protein</fullName>
    </submittedName>
</protein>
<proteinExistence type="predicted"/>
<dbReference type="AlphaFoldDB" id="A0A090WII1"/>
<sequence length="150" mass="17618">MNWNNIEKSWNEFAEFHNVELIYVERNLFHAIECKYQVDFKTEYGKSHFLGILWKSTEGHNRNRTIISTEFINVQPLEALELKNGGILNLFSKNKLNDFEKNISWNLKKLKGKSLLLKDNVLEIELNGILSSISDFEKVTELIKEIKTSR</sequence>
<comment type="caution">
    <text evidence="1">The sequence shown here is derived from an EMBL/GenBank/DDBJ whole genome shotgun (WGS) entry which is preliminary data.</text>
</comment>
<dbReference type="EMBL" id="BBNT01000016">
    <property type="protein sequence ID" value="GAL76796.1"/>
    <property type="molecule type" value="Genomic_DNA"/>
</dbReference>
<accession>A0A090WII1</accession>
<gene>
    <name evidence="1" type="ORF">JCM19275_1403</name>
</gene>